<evidence type="ECO:0000256" key="9">
    <source>
        <dbReference type="ARBA" id="ARBA00023146"/>
    </source>
</evidence>
<keyword evidence="6" id="KW-0547">Nucleotide-binding</keyword>
<keyword evidence="7" id="KW-0067">ATP-binding</keyword>
<dbReference type="FunFam" id="3.30.930.10:FF:000065">
    <property type="entry name" value="Proline--tRNA ligase"/>
    <property type="match status" value="1"/>
</dbReference>
<dbReference type="InterPro" id="IPR050062">
    <property type="entry name" value="Pro-tRNA_synthetase"/>
</dbReference>
<evidence type="ECO:0000313" key="11">
    <source>
        <dbReference type="EMBL" id="GAG51691.1"/>
    </source>
</evidence>
<dbReference type="GO" id="GO:0005524">
    <property type="term" value="F:ATP binding"/>
    <property type="evidence" value="ECO:0007669"/>
    <property type="project" value="UniProtKB-KW"/>
</dbReference>
<comment type="subcellular location">
    <subcellularLocation>
        <location evidence="1">Cytoplasm</location>
    </subcellularLocation>
</comment>
<keyword evidence="8" id="KW-0648">Protein biosynthesis</keyword>
<evidence type="ECO:0000256" key="4">
    <source>
        <dbReference type="ARBA" id="ARBA00022490"/>
    </source>
</evidence>
<dbReference type="Pfam" id="PF00587">
    <property type="entry name" value="tRNA-synt_2b"/>
    <property type="match status" value="1"/>
</dbReference>
<evidence type="ECO:0000256" key="8">
    <source>
        <dbReference type="ARBA" id="ARBA00022917"/>
    </source>
</evidence>
<sequence>DDLAGSLDIDKSKTAKAIFIVASLIQGLETHDRFVFVIVRGDMELNETKLTNVLKAKEIRPALEDEIVAVGAVPGYASPIGLEDVLVVVDDAIPESPNLVSGANEEGYHYLNVNYGRDYQPEIIADIVIAEEGSQCPECQSPMSLNRGVEVGNIFKLGTRYSESMGANFLDQNGKTKPVIMGSYGIGSGRLMASIAEEHHDDFGLIWPLSVAPY</sequence>
<dbReference type="AlphaFoldDB" id="X0ZU31"/>
<dbReference type="Pfam" id="PF04073">
    <property type="entry name" value="tRNA_edit"/>
    <property type="match status" value="1"/>
</dbReference>
<dbReference type="PANTHER" id="PTHR42753:SF2">
    <property type="entry name" value="PROLINE--TRNA LIGASE"/>
    <property type="match status" value="1"/>
</dbReference>
<protein>
    <recommendedName>
        <fullName evidence="3">Proline--tRNA ligase</fullName>
    </recommendedName>
</protein>
<evidence type="ECO:0000256" key="3">
    <source>
        <dbReference type="ARBA" id="ARBA00019110"/>
    </source>
</evidence>
<evidence type="ECO:0000256" key="7">
    <source>
        <dbReference type="ARBA" id="ARBA00022840"/>
    </source>
</evidence>
<dbReference type="PROSITE" id="PS50862">
    <property type="entry name" value="AA_TRNA_LIGASE_II"/>
    <property type="match status" value="1"/>
</dbReference>
<dbReference type="GO" id="GO:0005829">
    <property type="term" value="C:cytosol"/>
    <property type="evidence" value="ECO:0007669"/>
    <property type="project" value="TreeGrafter"/>
</dbReference>
<dbReference type="InterPro" id="IPR036754">
    <property type="entry name" value="YbaK/aa-tRNA-synt-asso_dom_sf"/>
</dbReference>
<dbReference type="Gene3D" id="3.90.960.10">
    <property type="entry name" value="YbaK/aminoacyl-tRNA synthetase-associated domain"/>
    <property type="match status" value="1"/>
</dbReference>
<dbReference type="PANTHER" id="PTHR42753">
    <property type="entry name" value="MITOCHONDRIAL RIBOSOME PROTEIN L39/PROLYL-TRNA LIGASE FAMILY MEMBER"/>
    <property type="match status" value="1"/>
</dbReference>
<dbReference type="GO" id="GO:0004827">
    <property type="term" value="F:proline-tRNA ligase activity"/>
    <property type="evidence" value="ECO:0007669"/>
    <property type="project" value="TreeGrafter"/>
</dbReference>
<dbReference type="InterPro" id="IPR006195">
    <property type="entry name" value="aa-tRNA-synth_II"/>
</dbReference>
<dbReference type="GO" id="GO:0006433">
    <property type="term" value="P:prolyl-tRNA aminoacylation"/>
    <property type="evidence" value="ECO:0007669"/>
    <property type="project" value="TreeGrafter"/>
</dbReference>
<accession>X0ZU31</accession>
<dbReference type="InterPro" id="IPR045864">
    <property type="entry name" value="aa-tRNA-synth_II/BPL/LPL"/>
</dbReference>
<reference evidence="11" key="1">
    <citation type="journal article" date="2014" name="Front. Microbiol.">
        <title>High frequency of phylogenetically diverse reductive dehalogenase-homologous genes in deep subseafloor sedimentary metagenomes.</title>
        <authorList>
            <person name="Kawai M."/>
            <person name="Futagami T."/>
            <person name="Toyoda A."/>
            <person name="Takaki Y."/>
            <person name="Nishi S."/>
            <person name="Hori S."/>
            <person name="Arai W."/>
            <person name="Tsubouchi T."/>
            <person name="Morono Y."/>
            <person name="Uchiyama I."/>
            <person name="Ito T."/>
            <person name="Fujiyama A."/>
            <person name="Inagaki F."/>
            <person name="Takami H."/>
        </authorList>
    </citation>
    <scope>NUCLEOTIDE SEQUENCE</scope>
    <source>
        <strain evidence="11">Expedition CK06-06</strain>
    </source>
</reference>
<dbReference type="CDD" id="cd04334">
    <property type="entry name" value="ProRS-INS"/>
    <property type="match status" value="1"/>
</dbReference>
<dbReference type="InterPro" id="IPR007214">
    <property type="entry name" value="YbaK/aa-tRNA-synth-assoc-dom"/>
</dbReference>
<dbReference type="GO" id="GO:0002161">
    <property type="term" value="F:aminoacyl-tRNA deacylase activity"/>
    <property type="evidence" value="ECO:0007669"/>
    <property type="project" value="InterPro"/>
</dbReference>
<comment type="subunit">
    <text evidence="2">Homodimer.</text>
</comment>
<keyword evidence="4" id="KW-0963">Cytoplasm</keyword>
<evidence type="ECO:0000256" key="6">
    <source>
        <dbReference type="ARBA" id="ARBA00022741"/>
    </source>
</evidence>
<dbReference type="SUPFAM" id="SSF55681">
    <property type="entry name" value="Class II aaRS and biotin synthetases"/>
    <property type="match status" value="1"/>
</dbReference>
<evidence type="ECO:0000259" key="10">
    <source>
        <dbReference type="PROSITE" id="PS50862"/>
    </source>
</evidence>
<keyword evidence="5" id="KW-0436">Ligase</keyword>
<gene>
    <name evidence="11" type="ORF">S01H1_81035</name>
</gene>
<dbReference type="SUPFAM" id="SSF55826">
    <property type="entry name" value="YbaK/ProRS associated domain"/>
    <property type="match status" value="1"/>
</dbReference>
<evidence type="ECO:0000256" key="1">
    <source>
        <dbReference type="ARBA" id="ARBA00004496"/>
    </source>
</evidence>
<feature type="non-terminal residue" evidence="11">
    <location>
        <position position="214"/>
    </location>
</feature>
<dbReference type="EMBL" id="BARS01054792">
    <property type="protein sequence ID" value="GAG51691.1"/>
    <property type="molecule type" value="Genomic_DNA"/>
</dbReference>
<feature type="domain" description="Aminoacyl-transfer RNA synthetases class-II family profile" evidence="10">
    <location>
        <begin position="1"/>
        <end position="208"/>
    </location>
</feature>
<keyword evidence="9" id="KW-0030">Aminoacyl-tRNA synthetase</keyword>
<name>X0ZU31_9ZZZZ</name>
<proteinExistence type="predicted"/>
<feature type="non-terminal residue" evidence="11">
    <location>
        <position position="1"/>
    </location>
</feature>
<organism evidence="11">
    <name type="scientific">marine sediment metagenome</name>
    <dbReference type="NCBI Taxonomy" id="412755"/>
    <lineage>
        <taxon>unclassified sequences</taxon>
        <taxon>metagenomes</taxon>
        <taxon>ecological metagenomes</taxon>
    </lineage>
</organism>
<dbReference type="InterPro" id="IPR002314">
    <property type="entry name" value="aa-tRNA-synt_IIb"/>
</dbReference>
<evidence type="ECO:0000256" key="5">
    <source>
        <dbReference type="ARBA" id="ARBA00022598"/>
    </source>
</evidence>
<evidence type="ECO:0000256" key="2">
    <source>
        <dbReference type="ARBA" id="ARBA00011738"/>
    </source>
</evidence>
<dbReference type="Gene3D" id="3.30.930.10">
    <property type="entry name" value="Bira Bifunctional Protein, Domain 2"/>
    <property type="match status" value="1"/>
</dbReference>
<comment type="caution">
    <text evidence="11">The sequence shown here is derived from an EMBL/GenBank/DDBJ whole genome shotgun (WGS) entry which is preliminary data.</text>
</comment>